<keyword evidence="2" id="KW-0732">Signal</keyword>
<gene>
    <name evidence="3" type="ORF">Tcan_14872</name>
</gene>
<evidence type="ECO:0000256" key="2">
    <source>
        <dbReference type="SAM" id="SignalP"/>
    </source>
</evidence>
<evidence type="ECO:0000313" key="3">
    <source>
        <dbReference type="EMBL" id="KHN83234.1"/>
    </source>
</evidence>
<evidence type="ECO:0000256" key="1">
    <source>
        <dbReference type="SAM" id="Phobius"/>
    </source>
</evidence>
<feature type="transmembrane region" description="Helical" evidence="1">
    <location>
        <begin position="213"/>
        <end position="238"/>
    </location>
</feature>
<keyword evidence="4" id="KW-1185">Reference proteome</keyword>
<keyword evidence="1" id="KW-0812">Transmembrane</keyword>
<comment type="caution">
    <text evidence="3">The sequence shown here is derived from an EMBL/GenBank/DDBJ whole genome shotgun (WGS) entry which is preliminary data.</text>
</comment>
<evidence type="ECO:0000313" key="4">
    <source>
        <dbReference type="Proteomes" id="UP000031036"/>
    </source>
</evidence>
<reference evidence="3 4" key="1">
    <citation type="submission" date="2014-11" db="EMBL/GenBank/DDBJ databases">
        <title>Genetic blueprint of the zoonotic pathogen Toxocara canis.</title>
        <authorList>
            <person name="Zhu X.-Q."/>
            <person name="Korhonen P.K."/>
            <person name="Cai H."/>
            <person name="Young N.D."/>
            <person name="Nejsum P."/>
            <person name="von Samson-Himmelstjerna G."/>
            <person name="Boag P.R."/>
            <person name="Tan P."/>
            <person name="Li Q."/>
            <person name="Min J."/>
            <person name="Yang Y."/>
            <person name="Wang X."/>
            <person name="Fang X."/>
            <person name="Hall R.S."/>
            <person name="Hofmann A."/>
            <person name="Sternberg P.W."/>
            <person name="Jex A.R."/>
            <person name="Gasser R.B."/>
        </authorList>
    </citation>
    <scope>NUCLEOTIDE SEQUENCE [LARGE SCALE GENOMIC DNA]</scope>
    <source>
        <strain evidence="3">PN_DK_2014</strain>
    </source>
</reference>
<dbReference type="EMBL" id="JPKZ01001209">
    <property type="protein sequence ID" value="KHN83234.1"/>
    <property type="molecule type" value="Genomic_DNA"/>
</dbReference>
<dbReference type="AlphaFoldDB" id="A0A0B2VPH4"/>
<proteinExistence type="predicted"/>
<keyword evidence="1" id="KW-0472">Membrane</keyword>
<keyword evidence="1" id="KW-1133">Transmembrane helix</keyword>
<feature type="signal peptide" evidence="2">
    <location>
        <begin position="1"/>
        <end position="17"/>
    </location>
</feature>
<dbReference type="Proteomes" id="UP000031036">
    <property type="component" value="Unassembled WGS sequence"/>
</dbReference>
<feature type="chain" id="PRO_5002077467" evidence="2">
    <location>
        <begin position="18"/>
        <end position="298"/>
    </location>
</feature>
<protein>
    <submittedName>
        <fullName evidence="3">Uncharacterized protein</fullName>
    </submittedName>
</protein>
<accession>A0A0B2VPH4</accession>
<sequence>MVHLFTFLFYLLPAVCCQIANNSEEALLIVSGYPINVSHEELMKSFDELIELCGNENAAVFFNNESLHLHTYCIDAPRQTLQNMSQEGLLLANLTFSADGCNGPLKSVHMNNSMLNFAIKCDFNVSNAEIETISGKPTERVYQRLGFGHHHHGHHHHHHGFHHHHHGFHHHHHGHFRFYPHVFFFPYPYYYPMYYHQAPGNYSVRYERSPPRIVRLAVAGIAIILLLCGIVSCIWILFHYRARAHNARGVVYAVQPAPVAVQAYGQWAPGYEVQNTNWQSPNVATANQAPTGNASNST</sequence>
<name>A0A0B2VPH4_TOXCA</name>
<organism evidence="3 4">
    <name type="scientific">Toxocara canis</name>
    <name type="common">Canine roundworm</name>
    <dbReference type="NCBI Taxonomy" id="6265"/>
    <lineage>
        <taxon>Eukaryota</taxon>
        <taxon>Metazoa</taxon>
        <taxon>Ecdysozoa</taxon>
        <taxon>Nematoda</taxon>
        <taxon>Chromadorea</taxon>
        <taxon>Rhabditida</taxon>
        <taxon>Spirurina</taxon>
        <taxon>Ascaridomorpha</taxon>
        <taxon>Ascaridoidea</taxon>
        <taxon>Toxocaridae</taxon>
        <taxon>Toxocara</taxon>
    </lineage>
</organism>